<dbReference type="InterPro" id="IPR004869">
    <property type="entry name" value="MMPL_dom"/>
</dbReference>
<comment type="caution">
    <text evidence="8">The sequence shown here is derived from an EMBL/GenBank/DDBJ whole genome shotgun (WGS) entry which is preliminary data.</text>
</comment>
<feature type="transmembrane region" description="Helical" evidence="6">
    <location>
        <begin position="694"/>
        <end position="713"/>
    </location>
</feature>
<name>A0ABQ6A6M5_9PROT</name>
<dbReference type="Gene3D" id="1.20.1640.10">
    <property type="entry name" value="Multidrug efflux transporter AcrB transmembrane domain"/>
    <property type="match status" value="2"/>
</dbReference>
<dbReference type="PANTHER" id="PTHR33406">
    <property type="entry name" value="MEMBRANE PROTEIN MJ1562-RELATED"/>
    <property type="match status" value="1"/>
</dbReference>
<dbReference type="Proteomes" id="UP001156641">
    <property type="component" value="Unassembled WGS sequence"/>
</dbReference>
<feature type="transmembrane region" description="Helical" evidence="6">
    <location>
        <begin position="374"/>
        <end position="402"/>
    </location>
</feature>
<evidence type="ECO:0000256" key="2">
    <source>
        <dbReference type="ARBA" id="ARBA00022475"/>
    </source>
</evidence>
<dbReference type="SUPFAM" id="SSF82866">
    <property type="entry name" value="Multidrug efflux transporter AcrB transmembrane domain"/>
    <property type="match status" value="2"/>
</dbReference>
<organism evidence="8 9">
    <name type="scientific">Acidocella aquatica</name>
    <dbReference type="NCBI Taxonomy" id="1922313"/>
    <lineage>
        <taxon>Bacteria</taxon>
        <taxon>Pseudomonadati</taxon>
        <taxon>Pseudomonadota</taxon>
        <taxon>Alphaproteobacteria</taxon>
        <taxon>Acetobacterales</taxon>
        <taxon>Acidocellaceae</taxon>
        <taxon>Acidocella</taxon>
    </lineage>
</organism>
<evidence type="ECO:0000256" key="5">
    <source>
        <dbReference type="ARBA" id="ARBA00023136"/>
    </source>
</evidence>
<keyword evidence="3 6" id="KW-0812">Transmembrane</keyword>
<keyword evidence="2" id="KW-1003">Cell membrane</keyword>
<feature type="transmembrane region" description="Helical" evidence="6">
    <location>
        <begin position="274"/>
        <end position="295"/>
    </location>
</feature>
<dbReference type="InterPro" id="IPR050545">
    <property type="entry name" value="Mycobact_MmpL"/>
</dbReference>
<accession>A0ABQ6A6M5</accession>
<evidence type="ECO:0000313" key="8">
    <source>
        <dbReference type="EMBL" id="GLR66960.1"/>
    </source>
</evidence>
<feature type="transmembrane region" description="Helical" evidence="6">
    <location>
        <begin position="769"/>
        <end position="794"/>
    </location>
</feature>
<evidence type="ECO:0000256" key="4">
    <source>
        <dbReference type="ARBA" id="ARBA00022989"/>
    </source>
</evidence>
<feature type="transmembrane region" description="Helical" evidence="6">
    <location>
        <begin position="248"/>
        <end position="267"/>
    </location>
</feature>
<feature type="transmembrane region" description="Helical" evidence="6">
    <location>
        <begin position="301"/>
        <end position="318"/>
    </location>
</feature>
<dbReference type="PANTHER" id="PTHR33406:SF10">
    <property type="entry name" value="SSD DOMAIN-CONTAINING PROTEIN"/>
    <property type="match status" value="1"/>
</dbReference>
<evidence type="ECO:0000256" key="1">
    <source>
        <dbReference type="ARBA" id="ARBA00004651"/>
    </source>
</evidence>
<dbReference type="EMBL" id="BSOS01000043">
    <property type="protein sequence ID" value="GLR66960.1"/>
    <property type="molecule type" value="Genomic_DNA"/>
</dbReference>
<feature type="transmembrane region" description="Helical" evidence="6">
    <location>
        <begin position="39"/>
        <end position="58"/>
    </location>
</feature>
<dbReference type="Pfam" id="PF03176">
    <property type="entry name" value="MMPL"/>
    <property type="match status" value="1"/>
</dbReference>
<feature type="transmembrane region" description="Helical" evidence="6">
    <location>
        <begin position="666"/>
        <end position="688"/>
    </location>
</feature>
<evidence type="ECO:0000313" key="9">
    <source>
        <dbReference type="Proteomes" id="UP001156641"/>
    </source>
</evidence>
<keyword evidence="5 6" id="KW-0472">Membrane</keyword>
<reference evidence="9" key="1">
    <citation type="journal article" date="2019" name="Int. J. Syst. Evol. Microbiol.">
        <title>The Global Catalogue of Microorganisms (GCM) 10K type strain sequencing project: providing services to taxonomists for standard genome sequencing and annotation.</title>
        <authorList>
            <consortium name="The Broad Institute Genomics Platform"/>
            <consortium name="The Broad Institute Genome Sequencing Center for Infectious Disease"/>
            <person name="Wu L."/>
            <person name="Ma J."/>
        </authorList>
    </citation>
    <scope>NUCLEOTIDE SEQUENCE [LARGE SCALE GENOMIC DNA]</scope>
    <source>
        <strain evidence="9">NBRC 112502</strain>
    </source>
</reference>
<keyword evidence="4 6" id="KW-1133">Transmembrane helix</keyword>
<evidence type="ECO:0000259" key="7">
    <source>
        <dbReference type="Pfam" id="PF03176"/>
    </source>
</evidence>
<feature type="transmembrane region" description="Helical" evidence="6">
    <location>
        <begin position="345"/>
        <end position="368"/>
    </location>
</feature>
<feature type="transmembrane region" description="Helical" evidence="6">
    <location>
        <begin position="734"/>
        <end position="757"/>
    </location>
</feature>
<keyword evidence="9" id="KW-1185">Reference proteome</keyword>
<protein>
    <recommendedName>
        <fullName evidence="7">Membrane transport protein MMPL domain-containing protein</fullName>
    </recommendedName>
</protein>
<sequence length="827" mass="90109">MRTVAGVIDSQVPVIADIANFDMRSGSFLERLLFNNRPVVLLLCLVMTVFMGVEAGHVQLNASFNKMIPAHQPFIVNYFEHYNLLQGQGNAVRIAVEANDGTVLNAQYLSTLQKLSDEVYLLPGVDRPYMSSLWTPNTRWTTVTPEGLSGGAVIDQNYDGSKASLAVVGQHIQETGQIGQLVSPDFKSSMIYVPLLEKNNITGKALDYGDLARQLNALRVKYAAEGVTLHITGFAMIVGDLINGINKVLDFFALSVVIAVAMLYWYTRCVRSTLLVVCASLVAVTWQLGFVPLLGFSLNPYSVLVPFLVFAIGMSHGAQKMNGVMQDIGRGTHPLVAARYTFRRLFLAGFAALTCDMLSFAVLLTIRIDAIRELALIASIGVGGLIFTNLIMLPILLSYTGVSKKAALRNMRTDSDDPAVADAHLIWRFLDLFTRPGYAAAAIGVAAGIAGGSWYVGRGLQIGDLSTGAPEFRPQSQYNMDSAYTTSHYVIGSDMFVIMVDTQPYQCASYAVVSKLDDLEWRLQQLPQVLSTSSIASESRLIATMLAEGSPKWYDISSYQRSLNDDSRYVPPNLANESCTFAPIFVALTDHKSKSLNQVVDLVDNFINDPKNSVQGMKITLAGGSAGIEAATNMVIKAANDQMLYLVYASVILFCFITFRSWRAVLCAILPLVFTSLVGQALMVWLHIGIKVATLPVIALGVGIGVDYALYVLSIMLKHMRDGESLSLAYHRTLLFTGRVVLLTGFTLAAGVATWVLAPIQFQADMGLLLSFMFLCNMMGALILVPSLACFLLPPSMFMAQADRVARAGKADNGYTLQRNRPPCPGE</sequence>
<feature type="domain" description="Membrane transport protein MMPL" evidence="7">
    <location>
        <begin position="589"/>
        <end position="791"/>
    </location>
</feature>
<comment type="subcellular location">
    <subcellularLocation>
        <location evidence="1">Cell membrane</location>
        <topology evidence="1">Multi-pass membrane protein</topology>
    </subcellularLocation>
</comment>
<evidence type="ECO:0000256" key="6">
    <source>
        <dbReference type="SAM" id="Phobius"/>
    </source>
</evidence>
<proteinExistence type="predicted"/>
<feature type="transmembrane region" description="Helical" evidence="6">
    <location>
        <begin position="643"/>
        <end position="659"/>
    </location>
</feature>
<feature type="transmembrane region" description="Helical" evidence="6">
    <location>
        <begin position="437"/>
        <end position="456"/>
    </location>
</feature>
<evidence type="ECO:0000256" key="3">
    <source>
        <dbReference type="ARBA" id="ARBA00022692"/>
    </source>
</evidence>
<gene>
    <name evidence="8" type="ORF">GCM10010909_16400</name>
</gene>